<dbReference type="GeneID" id="104591317"/>
<dbReference type="PANTHER" id="PTHR46020:SF4">
    <property type="entry name" value="OS04G0650200 PROTEIN"/>
    <property type="match status" value="1"/>
</dbReference>
<dbReference type="InterPro" id="IPR036514">
    <property type="entry name" value="SGNH_hydro_sf"/>
</dbReference>
<feature type="chain" id="PRO_5010529415" evidence="4">
    <location>
        <begin position="29"/>
        <end position="360"/>
    </location>
</feature>
<dbReference type="GO" id="GO:0016788">
    <property type="term" value="F:hydrolase activity, acting on ester bonds"/>
    <property type="evidence" value="ECO:0007669"/>
    <property type="project" value="InterPro"/>
</dbReference>
<evidence type="ECO:0000313" key="6">
    <source>
        <dbReference type="RefSeq" id="XP_010248424.1"/>
    </source>
</evidence>
<dbReference type="CDD" id="cd01837">
    <property type="entry name" value="SGNH_plant_lipase_like"/>
    <property type="match status" value="1"/>
</dbReference>
<proteinExistence type="inferred from homology"/>
<dbReference type="InterPro" id="IPR035669">
    <property type="entry name" value="SGNH_plant_lipase-like"/>
</dbReference>
<dbReference type="Proteomes" id="UP000189703">
    <property type="component" value="Unplaced"/>
</dbReference>
<protein>
    <submittedName>
        <fullName evidence="6">GDSL esterase/lipase At5g03610-like</fullName>
    </submittedName>
</protein>
<evidence type="ECO:0000256" key="1">
    <source>
        <dbReference type="ARBA" id="ARBA00008668"/>
    </source>
</evidence>
<keyword evidence="5" id="KW-1185">Reference proteome</keyword>
<sequence>MGKTRKQVFLFQLLSFWVLMTGIKVVQSSSSHHHNGHHRRLHLLGPTKLFVFGDSYADTGNNPKSEKPWHEPYGITFPGKPAGRWSDGRVLTDYIGSLIGIKSPIPYRRRKFGAKQRHGMNFAYGGTGVFDTLSLNPNMTTQIDYFQQLIHDNGVYTKLDLDSSIALVSLAGNDYSTYFARNGTEEGLPDLVRSVVKQLALNLKRIHETGVKIVVVTALQPVGCLPYLTASSSFQRCNESRNAAVKFHNHLLHQAVEKLNNESTVAAYKILDLYSAFMSVFERQKGHPESLKFDNPLKPCCIGIGVSYSCGSIDESKVKKYTICNNTETAFFWDLFHPTQEGWNVVLRSALQSSLHSLYS</sequence>
<evidence type="ECO:0000256" key="4">
    <source>
        <dbReference type="SAM" id="SignalP"/>
    </source>
</evidence>
<feature type="signal peptide" evidence="4">
    <location>
        <begin position="1"/>
        <end position="28"/>
    </location>
</feature>
<dbReference type="Gene3D" id="3.40.50.1110">
    <property type="entry name" value="SGNH hydrolase"/>
    <property type="match status" value="1"/>
</dbReference>
<dbReference type="AlphaFoldDB" id="A0A1U7Z592"/>
<dbReference type="FunCoup" id="A0A1U7Z592">
    <property type="interactions" value="1239"/>
</dbReference>
<dbReference type="OrthoDB" id="1600564at2759"/>
<keyword evidence="2" id="KW-0378">Hydrolase</keyword>
<dbReference type="eggNOG" id="ENOG502QU3Y">
    <property type="taxonomic scope" value="Eukaryota"/>
</dbReference>
<dbReference type="RefSeq" id="XP_010248424.1">
    <property type="nucleotide sequence ID" value="XM_010250122.1"/>
</dbReference>
<dbReference type="InParanoid" id="A0A1U7Z592"/>
<reference evidence="6" key="1">
    <citation type="submission" date="2025-08" db="UniProtKB">
        <authorList>
            <consortium name="RefSeq"/>
        </authorList>
    </citation>
    <scope>IDENTIFICATION</scope>
</reference>
<dbReference type="SUPFAM" id="SSF52266">
    <property type="entry name" value="SGNH hydrolase"/>
    <property type="match status" value="1"/>
</dbReference>
<dbReference type="Pfam" id="PF00657">
    <property type="entry name" value="Lipase_GDSL"/>
    <property type="match status" value="1"/>
</dbReference>
<comment type="similarity">
    <text evidence="1">Belongs to the 'GDSL' lipolytic enzyme family.</text>
</comment>
<dbReference type="InterPro" id="IPR001087">
    <property type="entry name" value="GDSL"/>
</dbReference>
<name>A0A1U7Z592_NELNU</name>
<dbReference type="STRING" id="4432.A0A1U7Z592"/>
<organism evidence="5 6">
    <name type="scientific">Nelumbo nucifera</name>
    <name type="common">Sacred lotus</name>
    <dbReference type="NCBI Taxonomy" id="4432"/>
    <lineage>
        <taxon>Eukaryota</taxon>
        <taxon>Viridiplantae</taxon>
        <taxon>Streptophyta</taxon>
        <taxon>Embryophyta</taxon>
        <taxon>Tracheophyta</taxon>
        <taxon>Spermatophyta</taxon>
        <taxon>Magnoliopsida</taxon>
        <taxon>Proteales</taxon>
        <taxon>Nelumbonaceae</taxon>
        <taxon>Nelumbo</taxon>
    </lineage>
</organism>
<keyword evidence="3" id="KW-0443">Lipid metabolism</keyword>
<accession>A0A1U7Z592</accession>
<evidence type="ECO:0000256" key="3">
    <source>
        <dbReference type="ARBA" id="ARBA00023098"/>
    </source>
</evidence>
<dbReference type="KEGG" id="nnu:104591317"/>
<evidence type="ECO:0000256" key="2">
    <source>
        <dbReference type="ARBA" id="ARBA00022801"/>
    </source>
</evidence>
<gene>
    <name evidence="6" type="primary">LOC104591317</name>
</gene>
<dbReference type="OMA" id="FAVIDFY"/>
<dbReference type="GO" id="GO:0006629">
    <property type="term" value="P:lipid metabolic process"/>
    <property type="evidence" value="ECO:0007669"/>
    <property type="project" value="UniProtKB-KW"/>
</dbReference>
<dbReference type="PANTHER" id="PTHR46020">
    <property type="entry name" value="OSJNBB0059K02.9 PROTEIN"/>
    <property type="match status" value="1"/>
</dbReference>
<evidence type="ECO:0000313" key="5">
    <source>
        <dbReference type="Proteomes" id="UP000189703"/>
    </source>
</evidence>
<keyword evidence="4" id="KW-0732">Signal</keyword>